<dbReference type="AlphaFoldDB" id="A0A026W8P0"/>
<evidence type="ECO:0000313" key="12">
    <source>
        <dbReference type="EMBL" id="RLU20757.1"/>
    </source>
</evidence>
<name>A0A026W8P0_OOCBI</name>
<reference evidence="12" key="3">
    <citation type="submission" date="2018-07" db="EMBL/GenBank/DDBJ databases">
        <authorList>
            <person name="Mckenzie S.K."/>
            <person name="Kronauer D.J.C."/>
        </authorList>
    </citation>
    <scope>NUCLEOTIDE SEQUENCE</scope>
    <source>
        <strain evidence="12">Clonal line C1</strain>
    </source>
</reference>
<organism evidence="11 13">
    <name type="scientific">Ooceraea biroi</name>
    <name type="common">Clonal raider ant</name>
    <name type="synonym">Cerapachys biroi</name>
    <dbReference type="NCBI Taxonomy" id="2015173"/>
    <lineage>
        <taxon>Eukaryota</taxon>
        <taxon>Metazoa</taxon>
        <taxon>Ecdysozoa</taxon>
        <taxon>Arthropoda</taxon>
        <taxon>Hexapoda</taxon>
        <taxon>Insecta</taxon>
        <taxon>Pterygota</taxon>
        <taxon>Neoptera</taxon>
        <taxon>Endopterygota</taxon>
        <taxon>Hymenoptera</taxon>
        <taxon>Apocrita</taxon>
        <taxon>Aculeata</taxon>
        <taxon>Formicoidea</taxon>
        <taxon>Formicidae</taxon>
        <taxon>Dorylinae</taxon>
        <taxon>Ooceraea</taxon>
    </lineage>
</organism>
<evidence type="ECO:0000256" key="3">
    <source>
        <dbReference type="ARBA" id="ARBA00022946"/>
    </source>
</evidence>
<comment type="subcellular location">
    <subcellularLocation>
        <location evidence="1">Mitochondrion</location>
    </subcellularLocation>
</comment>
<dbReference type="GO" id="GO:0005763">
    <property type="term" value="C:mitochondrial small ribosomal subunit"/>
    <property type="evidence" value="ECO:0007669"/>
    <property type="project" value="TreeGrafter"/>
</dbReference>
<keyword evidence="3" id="KW-0809">Transit peptide</keyword>
<dbReference type="Pfam" id="PF00312">
    <property type="entry name" value="Ribosomal_S15"/>
    <property type="match status" value="1"/>
</dbReference>
<sequence length="273" mass="32510">MNIIINNCKQGMNGVLNLVKNGDTFLRRYATTITDYKITWKRPEKVSNLSAEQSGDQGLEIEVKSSDLRVMYDKSPELKDASDIVQKMFTLQFLPRKEKIRLRREKILELVKSHELDRKSPEAMIALMTSQIHQLRESLEENPKDVITKVALKETIEKRRKWLKYLRRWDYRRFEWVLEKLNLVYKQKPEEPYQITRKDSLRRLTKDHCDRLVQAKLDAYKKELKELQKDFYAQKVQKLIFIRSEELACGLKPSVSEDDIERAKQEAEECKKM</sequence>
<evidence type="ECO:0000256" key="5">
    <source>
        <dbReference type="ARBA" id="ARBA00023128"/>
    </source>
</evidence>
<dbReference type="InterPro" id="IPR009068">
    <property type="entry name" value="uS15_NS1_RNA-bd_sf"/>
</dbReference>
<gene>
    <name evidence="12" type="ORF">DMN91_007370</name>
    <name evidence="11" type="ORF">X777_09663</name>
</gene>
<dbReference type="STRING" id="2015173.A0A026W8P0"/>
<keyword evidence="6 9" id="KW-0687">Ribonucleoprotein</keyword>
<reference evidence="12" key="2">
    <citation type="journal article" date="2018" name="Genome Res.">
        <title>The genomic architecture and molecular evolution of ant odorant receptors.</title>
        <authorList>
            <person name="McKenzie S.K."/>
            <person name="Kronauer D.J.C."/>
        </authorList>
    </citation>
    <scope>NUCLEOTIDE SEQUENCE [LARGE SCALE GENOMIC DNA]</scope>
    <source>
        <strain evidence="12">Clonal line C1</strain>
    </source>
</reference>
<feature type="coiled-coil region" evidence="10">
    <location>
        <begin position="210"/>
        <end position="237"/>
    </location>
</feature>
<proteinExistence type="inferred from homology"/>
<reference evidence="11 13" key="1">
    <citation type="journal article" date="2014" name="Curr. Biol.">
        <title>The genome of the clonal raider ant Cerapachys biroi.</title>
        <authorList>
            <person name="Oxley P.R."/>
            <person name="Ji L."/>
            <person name="Fetter-Pruneda I."/>
            <person name="McKenzie S.K."/>
            <person name="Li C."/>
            <person name="Hu H."/>
            <person name="Zhang G."/>
            <person name="Kronauer D.J."/>
        </authorList>
    </citation>
    <scope>NUCLEOTIDE SEQUENCE [LARGE SCALE GENOMIC DNA]</scope>
</reference>
<dbReference type="SMART" id="SM01387">
    <property type="entry name" value="Ribosomal_S15"/>
    <property type="match status" value="1"/>
</dbReference>
<dbReference type="EMBL" id="KK107390">
    <property type="protein sequence ID" value="EZA51394.1"/>
    <property type="molecule type" value="Genomic_DNA"/>
</dbReference>
<dbReference type="PANTHER" id="PTHR46685">
    <property type="entry name" value="28S RIBOSOMAL PROTEIN S15, MITOCHONDRIAL"/>
    <property type="match status" value="1"/>
</dbReference>
<comment type="similarity">
    <text evidence="2 9">Belongs to the universal ribosomal protein uS15 family.</text>
</comment>
<dbReference type="Proteomes" id="UP000053097">
    <property type="component" value="Unassembled WGS sequence"/>
</dbReference>
<accession>A0A026W8P0</accession>
<evidence type="ECO:0000256" key="4">
    <source>
        <dbReference type="ARBA" id="ARBA00022980"/>
    </source>
</evidence>
<evidence type="ECO:0000256" key="6">
    <source>
        <dbReference type="ARBA" id="ARBA00023274"/>
    </source>
</evidence>
<evidence type="ECO:0000256" key="10">
    <source>
        <dbReference type="SAM" id="Coils"/>
    </source>
</evidence>
<keyword evidence="5" id="KW-0496">Mitochondrion</keyword>
<dbReference type="PANTHER" id="PTHR46685:SF1">
    <property type="entry name" value="SMALL RIBOSOMAL SUBUNIT PROTEIN US15M"/>
    <property type="match status" value="1"/>
</dbReference>
<evidence type="ECO:0000313" key="11">
    <source>
        <dbReference type="EMBL" id="EZA51394.1"/>
    </source>
</evidence>
<evidence type="ECO:0000256" key="1">
    <source>
        <dbReference type="ARBA" id="ARBA00004173"/>
    </source>
</evidence>
<protein>
    <recommendedName>
        <fullName evidence="7">Small ribosomal subunit protein uS15m</fullName>
    </recommendedName>
    <alternativeName>
        <fullName evidence="8">28S ribosomal protein S15, mitochondrial</fullName>
    </alternativeName>
</protein>
<dbReference type="GO" id="GO:0032543">
    <property type="term" value="P:mitochondrial translation"/>
    <property type="evidence" value="ECO:0007669"/>
    <property type="project" value="TreeGrafter"/>
</dbReference>
<dbReference type="SUPFAM" id="SSF47060">
    <property type="entry name" value="S15/NS1 RNA-binding domain"/>
    <property type="match status" value="1"/>
</dbReference>
<dbReference type="GO" id="GO:0003723">
    <property type="term" value="F:RNA binding"/>
    <property type="evidence" value="ECO:0007669"/>
    <property type="project" value="TreeGrafter"/>
</dbReference>
<dbReference type="GO" id="GO:0003735">
    <property type="term" value="F:structural constituent of ribosome"/>
    <property type="evidence" value="ECO:0007669"/>
    <property type="project" value="InterPro"/>
</dbReference>
<evidence type="ECO:0000313" key="13">
    <source>
        <dbReference type="Proteomes" id="UP000053097"/>
    </source>
</evidence>
<keyword evidence="10" id="KW-0175">Coiled coil</keyword>
<keyword evidence="4 9" id="KW-0689">Ribosomal protein</keyword>
<dbReference type="InterPro" id="IPR000589">
    <property type="entry name" value="Ribosomal_uS15"/>
</dbReference>
<evidence type="ECO:0000256" key="8">
    <source>
        <dbReference type="ARBA" id="ARBA00035528"/>
    </source>
</evidence>
<dbReference type="CDD" id="cd00353">
    <property type="entry name" value="Ribosomal_S15p_S13e"/>
    <property type="match status" value="1"/>
</dbReference>
<dbReference type="InterPro" id="IPR052137">
    <property type="entry name" value="uS15_ribosomal"/>
</dbReference>
<evidence type="ECO:0000256" key="2">
    <source>
        <dbReference type="ARBA" id="ARBA00008434"/>
    </source>
</evidence>
<keyword evidence="13" id="KW-1185">Reference proteome</keyword>
<evidence type="ECO:0000256" key="7">
    <source>
        <dbReference type="ARBA" id="ARBA00035249"/>
    </source>
</evidence>
<dbReference type="OMA" id="QEQISCD"/>
<dbReference type="Gene3D" id="1.10.287.10">
    <property type="entry name" value="S15/NS1, RNA-binding"/>
    <property type="match status" value="1"/>
</dbReference>
<dbReference type="EMBL" id="QOIP01000007">
    <property type="protein sequence ID" value="RLU20757.1"/>
    <property type="molecule type" value="Genomic_DNA"/>
</dbReference>
<dbReference type="Proteomes" id="UP000279307">
    <property type="component" value="Chromosome 7"/>
</dbReference>
<evidence type="ECO:0000256" key="9">
    <source>
        <dbReference type="RuleBase" id="RU003919"/>
    </source>
</evidence>
<dbReference type="OrthoDB" id="441444at2759"/>